<gene>
    <name evidence="2" type="ORF">MGL_0328</name>
</gene>
<dbReference type="GeneID" id="5856859"/>
<evidence type="ECO:0000313" key="3">
    <source>
        <dbReference type="Proteomes" id="UP000008837"/>
    </source>
</evidence>
<dbReference type="RefSeq" id="XP_001732553.1">
    <property type="nucleotide sequence ID" value="XM_001732501.1"/>
</dbReference>
<feature type="compositionally biased region" description="Low complexity" evidence="1">
    <location>
        <begin position="491"/>
        <end position="501"/>
    </location>
</feature>
<feature type="compositionally biased region" description="Pro residues" evidence="1">
    <location>
        <begin position="262"/>
        <end position="272"/>
    </location>
</feature>
<feature type="region of interest" description="Disordered" evidence="1">
    <location>
        <begin position="252"/>
        <end position="556"/>
    </location>
</feature>
<comment type="caution">
    <text evidence="2">The sequence shown here is derived from an EMBL/GenBank/DDBJ whole genome shotgun (WGS) entry which is preliminary data.</text>
</comment>
<evidence type="ECO:0000313" key="2">
    <source>
        <dbReference type="EMBL" id="EDP45339.1"/>
    </source>
</evidence>
<feature type="region of interest" description="Disordered" evidence="1">
    <location>
        <begin position="636"/>
        <end position="656"/>
    </location>
</feature>
<proteinExistence type="predicted"/>
<dbReference type="KEGG" id="mgl:MGL_0328"/>
<feature type="region of interest" description="Disordered" evidence="1">
    <location>
        <begin position="1"/>
        <end position="68"/>
    </location>
</feature>
<evidence type="ECO:0000256" key="1">
    <source>
        <dbReference type="SAM" id="MobiDB-lite"/>
    </source>
</evidence>
<feature type="region of interest" description="Disordered" evidence="1">
    <location>
        <begin position="89"/>
        <end position="154"/>
    </location>
</feature>
<reference evidence="2 3" key="1">
    <citation type="journal article" date="2007" name="Proc. Natl. Acad. Sci. U.S.A.">
        <title>Dandruff-associated Malassezia genomes reveal convergent and divergent virulence traits shared with plant and human fungal pathogens.</title>
        <authorList>
            <person name="Xu J."/>
            <person name="Saunders C.W."/>
            <person name="Hu P."/>
            <person name="Grant R.A."/>
            <person name="Boekhout T."/>
            <person name="Kuramae E.E."/>
            <person name="Kronstad J.W."/>
            <person name="Deangelis Y.M."/>
            <person name="Reeder N.L."/>
            <person name="Johnstone K.R."/>
            <person name="Leland M."/>
            <person name="Fieno A.M."/>
            <person name="Begley W.M."/>
            <person name="Sun Y."/>
            <person name="Lacey M.P."/>
            <person name="Chaudhary T."/>
            <person name="Keough T."/>
            <person name="Chu L."/>
            <person name="Sears R."/>
            <person name="Yuan B."/>
            <person name="Dawson T.L.Jr."/>
        </authorList>
    </citation>
    <scope>NUCLEOTIDE SEQUENCE [LARGE SCALE GENOMIC DNA]</scope>
    <source>
        <strain evidence="3">ATCC MYA-4612 / CBS 7966</strain>
    </source>
</reference>
<dbReference type="OrthoDB" id="2504896at2759"/>
<dbReference type="AlphaFoldDB" id="A8PSW6"/>
<feature type="compositionally biased region" description="Basic residues" evidence="1">
    <location>
        <begin position="308"/>
        <end position="324"/>
    </location>
</feature>
<feature type="compositionally biased region" description="Basic and acidic residues" evidence="1">
    <location>
        <begin position="424"/>
        <end position="465"/>
    </location>
</feature>
<organism evidence="2 3">
    <name type="scientific">Malassezia globosa (strain ATCC MYA-4612 / CBS 7966)</name>
    <name type="common">Dandruff-associated fungus</name>
    <dbReference type="NCBI Taxonomy" id="425265"/>
    <lineage>
        <taxon>Eukaryota</taxon>
        <taxon>Fungi</taxon>
        <taxon>Dikarya</taxon>
        <taxon>Basidiomycota</taxon>
        <taxon>Ustilaginomycotina</taxon>
        <taxon>Malasseziomycetes</taxon>
        <taxon>Malasseziales</taxon>
        <taxon>Malasseziaceae</taxon>
        <taxon>Malassezia</taxon>
    </lineage>
</organism>
<dbReference type="Proteomes" id="UP000008837">
    <property type="component" value="Unassembled WGS sequence"/>
</dbReference>
<feature type="compositionally biased region" description="Basic and acidic residues" evidence="1">
    <location>
        <begin position="134"/>
        <end position="146"/>
    </location>
</feature>
<feature type="compositionally biased region" description="Low complexity" evidence="1">
    <location>
        <begin position="33"/>
        <end position="48"/>
    </location>
</feature>
<dbReference type="STRING" id="425265.A8PSW6"/>
<feature type="region of interest" description="Disordered" evidence="1">
    <location>
        <begin position="573"/>
        <end position="593"/>
    </location>
</feature>
<keyword evidence="3" id="KW-1185">Reference proteome</keyword>
<feature type="region of interest" description="Disordered" evidence="1">
    <location>
        <begin position="878"/>
        <end position="924"/>
    </location>
</feature>
<feature type="compositionally biased region" description="Basic and acidic residues" evidence="1">
    <location>
        <begin position="394"/>
        <end position="408"/>
    </location>
</feature>
<name>A8PSW6_MALGO</name>
<sequence length="934" mass="102607">MAESETPRHDDHVSQSEAKPAASEGYRHDAHVTTTTNSSSSTGANAGEGAYGSGGPSASATTTHHHHKPRFSALNINQRFLQSATAATAPKPALASAPPPPADESRTGPSPRLVTAMPGRMSAAQYHHHHHHHPVTDASRHKEAPRDAPAAPRMPWANVNKRAPMMPTVSSQDFPTAKEVMEAERKAEERAAAHAAEEHARQQAMKEELERFRGTELMSHDHWDELEEESEDEMDDVVEFGDGTQYKISEVEEEQAKHAPPVQEPSPPPAPRVPAWGPTHRPASLLRRPEPPASSVTAHASSQPLPHSHPRAPLHAHHHLHAQPHHPPSTVAAPPPPPPVSTWGPLAQRHSTLTGKPMPKLEPTPPPPPKEDPKAIEAEQQNEMLTAAERARRRREEDERAREAERERARHKAAQIEEQMLAAERAKEEEREQERRREQQAREEQTRLRMEREQKAKQEAERSEASETGTWRRTTPLPKSLCTPPALAHDAPTATVTATEAGEGGKRTVATKHATAHKHSPAAGSPRTREGRELWHQPPEAHSHPETPPPPEPVTTRAELLFDDAPVWHKFPVRCPSRPHKSRPPSAAAKQRRMPNDSYALIQCIEPPADVLAGTYTCWTSVDTLFEPVTKTRASRGKPHVHLRRPPAPPASTSFFSSERQTFPAVHPIDETAFFQKHMRAIDSLPVDELFAQENDCLKDAQHEPRCHEPASLLPRCSCKLRVNLPKARSWHASTSTLTPLPSSSSASAVPMLGLTYGGRLLGQDTFSPHFSTDRLDIHAPGTWGTSSLSFPIVGSTAHESTWHHPLKRMWSQASPASMPVRGTKNSLRDIADDPVPMPLSSHLADWDDHAEGTIAASASSWAPTYRPSYLVAPPSSLTAMATSSPPSHPLPLPHTQARPQPQPQPQTLSLATDSDPGGLLPGDYTDFVLSDTW</sequence>
<feature type="compositionally biased region" description="Basic and acidic residues" evidence="1">
    <location>
        <begin position="527"/>
        <end position="545"/>
    </location>
</feature>
<protein>
    <submittedName>
        <fullName evidence="2">Uncharacterized protein</fullName>
    </submittedName>
</protein>
<dbReference type="InParanoid" id="A8PSW6"/>
<accession>A8PSW6</accession>
<feature type="compositionally biased region" description="Basic residues" evidence="1">
    <location>
        <begin position="636"/>
        <end position="645"/>
    </location>
</feature>
<dbReference type="VEuPathDB" id="FungiDB:MGL_0328"/>
<feature type="compositionally biased region" description="Basic and acidic residues" evidence="1">
    <location>
        <begin position="1"/>
        <end position="14"/>
    </location>
</feature>
<dbReference type="OMA" id="TWGPLAQ"/>
<feature type="region of interest" description="Disordered" evidence="1">
    <location>
        <begin position="814"/>
        <end position="833"/>
    </location>
</feature>
<dbReference type="EMBL" id="AAYY01000001">
    <property type="protein sequence ID" value="EDP45339.1"/>
    <property type="molecule type" value="Genomic_DNA"/>
</dbReference>
<feature type="compositionally biased region" description="Polar residues" evidence="1">
    <location>
        <begin position="294"/>
        <end position="303"/>
    </location>
</feature>